<dbReference type="PROSITE" id="PS51186">
    <property type="entry name" value="GNAT"/>
    <property type="match status" value="1"/>
</dbReference>
<evidence type="ECO:0000313" key="2">
    <source>
        <dbReference type="EMBL" id="TPV47573.1"/>
    </source>
</evidence>
<keyword evidence="2" id="KW-0808">Transferase</keyword>
<dbReference type="OrthoDB" id="6588503at2"/>
<dbReference type="EMBL" id="VHJA01000029">
    <property type="protein sequence ID" value="TPV47573.1"/>
    <property type="molecule type" value="Genomic_DNA"/>
</dbReference>
<evidence type="ECO:0000259" key="1">
    <source>
        <dbReference type="PROSITE" id="PS51186"/>
    </source>
</evidence>
<dbReference type="Pfam" id="PF00583">
    <property type="entry name" value="Acetyltransf_1"/>
    <property type="match status" value="1"/>
</dbReference>
<dbReference type="SUPFAM" id="SSF55729">
    <property type="entry name" value="Acyl-CoA N-acyltransferases (Nat)"/>
    <property type="match status" value="1"/>
</dbReference>
<reference evidence="2 3" key="1">
    <citation type="submission" date="2019-06" db="EMBL/GenBank/DDBJ databases">
        <title>Taxogenomics and systematics of the genus Pantoea.</title>
        <authorList>
            <person name="Tambong J.T."/>
        </authorList>
    </citation>
    <scope>NUCLEOTIDE SEQUENCE [LARGE SCALE GENOMIC DNA]</scope>
    <source>
        <strain evidence="2 3">LMG 24200</strain>
    </source>
</reference>
<keyword evidence="3" id="KW-1185">Reference proteome</keyword>
<feature type="domain" description="N-acetyltransferase" evidence="1">
    <location>
        <begin position="1"/>
        <end position="155"/>
    </location>
</feature>
<proteinExistence type="predicted"/>
<dbReference type="Gene3D" id="3.40.630.30">
    <property type="match status" value="1"/>
</dbReference>
<dbReference type="AlphaFoldDB" id="A0A506QMS8"/>
<dbReference type="InterPro" id="IPR016181">
    <property type="entry name" value="Acyl_CoA_acyltransferase"/>
</dbReference>
<dbReference type="InterPro" id="IPR000182">
    <property type="entry name" value="GNAT_dom"/>
</dbReference>
<accession>A0A506QMS8</accession>
<dbReference type="GO" id="GO:0016747">
    <property type="term" value="F:acyltransferase activity, transferring groups other than amino-acyl groups"/>
    <property type="evidence" value="ECO:0007669"/>
    <property type="project" value="InterPro"/>
</dbReference>
<name>A0A506QMS8_9GAMM</name>
<dbReference type="Proteomes" id="UP000317747">
    <property type="component" value="Unassembled WGS sequence"/>
</dbReference>
<organism evidence="2 3">
    <name type="scientific">Pantoea deleyi</name>
    <dbReference type="NCBI Taxonomy" id="470932"/>
    <lineage>
        <taxon>Bacteria</taxon>
        <taxon>Pseudomonadati</taxon>
        <taxon>Pseudomonadota</taxon>
        <taxon>Gammaproteobacteria</taxon>
        <taxon>Enterobacterales</taxon>
        <taxon>Erwiniaceae</taxon>
        <taxon>Pantoea</taxon>
    </lineage>
</organism>
<comment type="caution">
    <text evidence="2">The sequence shown here is derived from an EMBL/GenBank/DDBJ whole genome shotgun (WGS) entry which is preliminary data.</text>
</comment>
<evidence type="ECO:0000313" key="3">
    <source>
        <dbReference type="Proteomes" id="UP000317747"/>
    </source>
</evidence>
<sequence>MTRADLSFFMSQCEESARDSHLHVSLLNPEENNAFKKQIEAALRLNESAHHSGHFLLMLVCRADDQRAGFLWVCASRDLTGTACIEISVIHVVRAMRGNGGGSLLLSVAIDGYKNHRITAKCYPASSQMNRMLKRCGFEVMGTSERGSEYLCLLPD</sequence>
<gene>
    <name evidence="2" type="ORF">FJW01_03610</name>
</gene>
<protein>
    <submittedName>
        <fullName evidence="2">GNAT family N-acetyltransferase</fullName>
    </submittedName>
</protein>